<dbReference type="Proteomes" id="UP000594759">
    <property type="component" value="Chromosome"/>
</dbReference>
<dbReference type="EMBL" id="CP064939">
    <property type="protein sequence ID" value="QPH38631.1"/>
    <property type="molecule type" value="Genomic_DNA"/>
</dbReference>
<evidence type="ECO:0000313" key="1">
    <source>
        <dbReference type="EMBL" id="QPH38631.1"/>
    </source>
</evidence>
<dbReference type="AlphaFoldDB" id="A0A7U3SQ13"/>
<dbReference type="KEGG" id="pex:IZT61_16330"/>
<sequence length="85" mass="9879">MRRIITWGLSENLPILKELDLKREDIGNRVLNEAFDEHFEGSGKSFRAMYAILMGGVYYLILHAKMQENPFLWDRSSGAFRSGRD</sequence>
<keyword evidence="2" id="KW-1185">Reference proteome</keyword>
<name>A0A7U3SQ13_9SPHI</name>
<organism evidence="1 2">
    <name type="scientific">Pedobacter endophyticus</name>
    <dbReference type="NCBI Taxonomy" id="2789740"/>
    <lineage>
        <taxon>Bacteria</taxon>
        <taxon>Pseudomonadati</taxon>
        <taxon>Bacteroidota</taxon>
        <taxon>Sphingobacteriia</taxon>
        <taxon>Sphingobacteriales</taxon>
        <taxon>Sphingobacteriaceae</taxon>
        <taxon>Pedobacter</taxon>
    </lineage>
</organism>
<gene>
    <name evidence="1" type="ORF">IZT61_16330</name>
</gene>
<reference evidence="1 2" key="1">
    <citation type="submission" date="2020-11" db="EMBL/GenBank/DDBJ databases">
        <title>Pedobacter endophytica, an endophytic bacteria isolated form Carex pumila.</title>
        <authorList>
            <person name="Peng Y."/>
            <person name="Jiang L."/>
            <person name="Lee J."/>
        </authorList>
    </citation>
    <scope>NUCLEOTIDE SEQUENCE [LARGE SCALE GENOMIC DNA]</scope>
    <source>
        <strain evidence="1 2">JBR3-12</strain>
    </source>
</reference>
<accession>A0A7U3SQ13</accession>
<proteinExistence type="predicted"/>
<dbReference type="RefSeq" id="WP_196098108.1">
    <property type="nucleotide sequence ID" value="NZ_CP064939.1"/>
</dbReference>
<evidence type="ECO:0000313" key="2">
    <source>
        <dbReference type="Proteomes" id="UP000594759"/>
    </source>
</evidence>
<protein>
    <submittedName>
        <fullName evidence="1">Uncharacterized protein</fullName>
    </submittedName>
</protein>